<dbReference type="GO" id="GO:0007266">
    <property type="term" value="P:Rho protein signal transduction"/>
    <property type="evidence" value="ECO:0007669"/>
    <property type="project" value="InterPro"/>
</dbReference>
<dbReference type="FunFam" id="2.70.50.30:FF:000002">
    <property type="entry name" value="Rho GDP-dissociation inhibitor 1"/>
    <property type="match status" value="1"/>
</dbReference>
<accession>A0AA38FIZ6</accession>
<dbReference type="InterPro" id="IPR000406">
    <property type="entry name" value="Rho_GDI"/>
</dbReference>
<dbReference type="PANTHER" id="PTHR10980">
    <property type="entry name" value="RHO GDP-DISSOCIATION INHIBITOR"/>
    <property type="match status" value="1"/>
</dbReference>
<dbReference type="InterPro" id="IPR024792">
    <property type="entry name" value="RhoGDI_dom_sf"/>
</dbReference>
<dbReference type="Pfam" id="PF02115">
    <property type="entry name" value="Rho_GDI"/>
    <property type="match status" value="1"/>
</dbReference>
<feature type="non-terminal residue" evidence="4">
    <location>
        <position position="252"/>
    </location>
</feature>
<evidence type="ECO:0000256" key="2">
    <source>
        <dbReference type="ARBA" id="ARBA00009758"/>
    </source>
</evidence>
<evidence type="ECO:0000313" key="5">
    <source>
        <dbReference type="Proteomes" id="UP000824469"/>
    </source>
</evidence>
<dbReference type="Gene3D" id="2.70.50.30">
    <property type="entry name" value="Coagulation Factor XIII, subunit A, domain 1"/>
    <property type="match status" value="1"/>
</dbReference>
<comment type="caution">
    <text evidence="4">The sequence shown here is derived from an EMBL/GenBank/DDBJ whole genome shotgun (WGS) entry which is preliminary data.</text>
</comment>
<keyword evidence="3" id="KW-0963">Cytoplasm</keyword>
<protein>
    <recommendedName>
        <fullName evidence="6">Rho GDP-dissociation inhibitor</fullName>
    </recommendedName>
</protein>
<comment type="subcellular location">
    <subcellularLocation>
        <location evidence="1">Cytoplasm</location>
    </subcellularLocation>
</comment>
<dbReference type="PANTHER" id="PTHR10980:SF3">
    <property type="entry name" value="LD16419P"/>
    <property type="match status" value="1"/>
</dbReference>
<sequence>MSKISMLIGTVTRNKSLACSGGGGGGFKAEVSSEVVEEKGNGEPAGPSEKLIKQVSDASYYDSEEEEHGDAKVGGDFVVGPLLPLKEQLEKDKEDESLRRWKEQLLGSLDIASMGEHLEADVKILSFGILSAGRPDLIVPIPFIPTNSKGSSFTLKEGSRYNLKICFSVHDNIVSGLTYINTVWKSGVRVDNTRVMLGTFSPQQEPYTHILEEETTPSGLLARGCYSARTKFVDDDERCHLEINYIFEIRKD</sequence>
<dbReference type="InterPro" id="IPR014756">
    <property type="entry name" value="Ig_E-set"/>
</dbReference>
<evidence type="ECO:0008006" key="6">
    <source>
        <dbReference type="Google" id="ProtNLM"/>
    </source>
</evidence>
<dbReference type="SUPFAM" id="SSF81296">
    <property type="entry name" value="E set domains"/>
    <property type="match status" value="1"/>
</dbReference>
<comment type="similarity">
    <text evidence="2">Belongs to the Rho GDI family.</text>
</comment>
<reference evidence="4 5" key="1">
    <citation type="journal article" date="2021" name="Nat. Plants">
        <title>The Taxus genome provides insights into paclitaxel biosynthesis.</title>
        <authorList>
            <person name="Xiong X."/>
            <person name="Gou J."/>
            <person name="Liao Q."/>
            <person name="Li Y."/>
            <person name="Zhou Q."/>
            <person name="Bi G."/>
            <person name="Li C."/>
            <person name="Du R."/>
            <person name="Wang X."/>
            <person name="Sun T."/>
            <person name="Guo L."/>
            <person name="Liang H."/>
            <person name="Lu P."/>
            <person name="Wu Y."/>
            <person name="Zhang Z."/>
            <person name="Ro D.K."/>
            <person name="Shang Y."/>
            <person name="Huang S."/>
            <person name="Yan J."/>
        </authorList>
    </citation>
    <scope>NUCLEOTIDE SEQUENCE [LARGE SCALE GENOMIC DNA]</scope>
    <source>
        <strain evidence="4">Ta-2019</strain>
    </source>
</reference>
<name>A0AA38FIZ6_TAXCH</name>
<dbReference type="AlphaFoldDB" id="A0AA38FIZ6"/>
<keyword evidence="5" id="KW-1185">Reference proteome</keyword>
<dbReference type="Proteomes" id="UP000824469">
    <property type="component" value="Unassembled WGS sequence"/>
</dbReference>
<dbReference type="EMBL" id="JAHRHJ020000008">
    <property type="protein sequence ID" value="KAH9305063.1"/>
    <property type="molecule type" value="Genomic_DNA"/>
</dbReference>
<dbReference type="GO" id="GO:0016020">
    <property type="term" value="C:membrane"/>
    <property type="evidence" value="ECO:0007669"/>
    <property type="project" value="TreeGrafter"/>
</dbReference>
<dbReference type="OMA" id="YKPTAAK"/>
<evidence type="ECO:0000313" key="4">
    <source>
        <dbReference type="EMBL" id="KAH9305063.1"/>
    </source>
</evidence>
<dbReference type="GO" id="GO:0005094">
    <property type="term" value="F:Rho GDP-dissociation inhibitor activity"/>
    <property type="evidence" value="ECO:0007669"/>
    <property type="project" value="InterPro"/>
</dbReference>
<gene>
    <name evidence="4" type="ORF">KI387_009467</name>
</gene>
<proteinExistence type="inferred from homology"/>
<evidence type="ECO:0000256" key="3">
    <source>
        <dbReference type="ARBA" id="ARBA00022490"/>
    </source>
</evidence>
<organism evidence="4 5">
    <name type="scientific">Taxus chinensis</name>
    <name type="common">Chinese yew</name>
    <name type="synonym">Taxus wallichiana var. chinensis</name>
    <dbReference type="NCBI Taxonomy" id="29808"/>
    <lineage>
        <taxon>Eukaryota</taxon>
        <taxon>Viridiplantae</taxon>
        <taxon>Streptophyta</taxon>
        <taxon>Embryophyta</taxon>
        <taxon>Tracheophyta</taxon>
        <taxon>Spermatophyta</taxon>
        <taxon>Pinopsida</taxon>
        <taxon>Pinidae</taxon>
        <taxon>Conifers II</taxon>
        <taxon>Cupressales</taxon>
        <taxon>Taxaceae</taxon>
        <taxon>Taxus</taxon>
    </lineage>
</organism>
<dbReference type="GO" id="GO:0005829">
    <property type="term" value="C:cytosol"/>
    <property type="evidence" value="ECO:0007669"/>
    <property type="project" value="TreeGrafter"/>
</dbReference>
<evidence type="ECO:0000256" key="1">
    <source>
        <dbReference type="ARBA" id="ARBA00004496"/>
    </source>
</evidence>
<dbReference type="PRINTS" id="PR00492">
    <property type="entry name" value="RHOGDI"/>
</dbReference>